<keyword evidence="3" id="KW-0804">Transcription</keyword>
<sequence>MKYQQFIPPVYLKDKIRYCWMLENTDSDHSQTIFKPLADGCPGIMLHQSADGNLVQHDKKLPQIFLYGQTTRPVEIVSGGRFKTFGVVFQPDALKSVFGIDANELTNSCTDFSWLQKSMTCQITEQISHLHSFADQSAFLFNSIFALVNKSKCNKDSSVAYAISQIATSKGHVDFKNLLTCLQLSERTFERRFKQSVGISPKLFARICKFQAALELLRMNKYEKLSDIAFESEYADQSHFIRAFREFSGFSPYQYQKRTNEVAENFITFFS</sequence>
<proteinExistence type="predicted"/>
<dbReference type="GO" id="GO:0043565">
    <property type="term" value="F:sequence-specific DNA binding"/>
    <property type="evidence" value="ECO:0007669"/>
    <property type="project" value="InterPro"/>
</dbReference>
<organism evidence="5 6">
    <name type="scientific">Dyadobacter koreensis</name>
    <dbReference type="NCBI Taxonomy" id="408657"/>
    <lineage>
        <taxon>Bacteria</taxon>
        <taxon>Pseudomonadati</taxon>
        <taxon>Bacteroidota</taxon>
        <taxon>Cytophagia</taxon>
        <taxon>Cytophagales</taxon>
        <taxon>Spirosomataceae</taxon>
        <taxon>Dyadobacter</taxon>
    </lineage>
</organism>
<keyword evidence="1" id="KW-0805">Transcription regulation</keyword>
<evidence type="ECO:0000259" key="4">
    <source>
        <dbReference type="PROSITE" id="PS01124"/>
    </source>
</evidence>
<dbReference type="PANTHER" id="PTHR46796:SF13">
    <property type="entry name" value="HTH-TYPE TRANSCRIPTIONAL ACTIVATOR RHAS"/>
    <property type="match status" value="1"/>
</dbReference>
<keyword evidence="2 5" id="KW-0238">DNA-binding</keyword>
<evidence type="ECO:0000256" key="1">
    <source>
        <dbReference type="ARBA" id="ARBA00023015"/>
    </source>
</evidence>
<dbReference type="Pfam" id="PF12833">
    <property type="entry name" value="HTH_18"/>
    <property type="match status" value="1"/>
</dbReference>
<dbReference type="PROSITE" id="PS01124">
    <property type="entry name" value="HTH_ARAC_FAMILY_2"/>
    <property type="match status" value="1"/>
</dbReference>
<dbReference type="PANTHER" id="PTHR46796">
    <property type="entry name" value="HTH-TYPE TRANSCRIPTIONAL ACTIVATOR RHAS-RELATED"/>
    <property type="match status" value="1"/>
</dbReference>
<evidence type="ECO:0000256" key="2">
    <source>
        <dbReference type="ARBA" id="ARBA00023125"/>
    </source>
</evidence>
<feature type="domain" description="HTH araC/xylS-type" evidence="4">
    <location>
        <begin position="156"/>
        <end position="258"/>
    </location>
</feature>
<reference evidence="5 6" key="1">
    <citation type="submission" date="2016-10" db="EMBL/GenBank/DDBJ databases">
        <authorList>
            <person name="de Groot N.N."/>
        </authorList>
    </citation>
    <scope>NUCLEOTIDE SEQUENCE [LARGE SCALE GENOMIC DNA]</scope>
    <source>
        <strain evidence="5 6">DSM 19938</strain>
    </source>
</reference>
<protein>
    <submittedName>
        <fullName evidence="5">AraC-type DNA-binding protein</fullName>
    </submittedName>
</protein>
<dbReference type="SUPFAM" id="SSF46689">
    <property type="entry name" value="Homeodomain-like"/>
    <property type="match status" value="1"/>
</dbReference>
<evidence type="ECO:0000313" key="6">
    <source>
        <dbReference type="Proteomes" id="UP000199532"/>
    </source>
</evidence>
<dbReference type="AlphaFoldDB" id="A0A1H6Z9F3"/>
<dbReference type="InterPro" id="IPR050204">
    <property type="entry name" value="AraC_XylS_family_regulators"/>
</dbReference>
<dbReference type="InterPro" id="IPR046532">
    <property type="entry name" value="DUF6597"/>
</dbReference>
<gene>
    <name evidence="5" type="ORF">SAMN04487995_4912</name>
</gene>
<dbReference type="EMBL" id="FNXY01000008">
    <property type="protein sequence ID" value="SEJ48057.1"/>
    <property type="molecule type" value="Genomic_DNA"/>
</dbReference>
<dbReference type="InterPro" id="IPR009057">
    <property type="entry name" value="Homeodomain-like_sf"/>
</dbReference>
<evidence type="ECO:0000256" key="3">
    <source>
        <dbReference type="ARBA" id="ARBA00023163"/>
    </source>
</evidence>
<dbReference type="RefSeq" id="WP_090339326.1">
    <property type="nucleotide sequence ID" value="NZ_FNXY01000008.1"/>
</dbReference>
<accession>A0A1H6Z9F3</accession>
<dbReference type="Pfam" id="PF20240">
    <property type="entry name" value="DUF6597"/>
    <property type="match status" value="1"/>
</dbReference>
<dbReference type="SMART" id="SM00342">
    <property type="entry name" value="HTH_ARAC"/>
    <property type="match status" value="1"/>
</dbReference>
<dbReference type="Proteomes" id="UP000199532">
    <property type="component" value="Unassembled WGS sequence"/>
</dbReference>
<dbReference type="GO" id="GO:0003700">
    <property type="term" value="F:DNA-binding transcription factor activity"/>
    <property type="evidence" value="ECO:0007669"/>
    <property type="project" value="InterPro"/>
</dbReference>
<dbReference type="Gene3D" id="1.10.10.60">
    <property type="entry name" value="Homeodomain-like"/>
    <property type="match status" value="1"/>
</dbReference>
<name>A0A1H6Z9F3_9BACT</name>
<dbReference type="OrthoDB" id="635259at2"/>
<dbReference type="InterPro" id="IPR018060">
    <property type="entry name" value="HTH_AraC"/>
</dbReference>
<keyword evidence="6" id="KW-1185">Reference proteome</keyword>
<evidence type="ECO:0000313" key="5">
    <source>
        <dbReference type="EMBL" id="SEJ48057.1"/>
    </source>
</evidence>
<dbReference type="STRING" id="408657.SAMN04487995_4912"/>